<gene>
    <name evidence="2" type="ORF">PUN28_000635</name>
</gene>
<protein>
    <submittedName>
        <fullName evidence="2">Uncharacterized protein</fullName>
    </submittedName>
</protein>
<dbReference type="EMBL" id="JADYXP020000001">
    <property type="protein sequence ID" value="KAL0133023.1"/>
    <property type="molecule type" value="Genomic_DNA"/>
</dbReference>
<sequence length="218" mass="25706">MNAWRESSVRDHSNTWEFIRAENARREREFAYGVQDIVSHRSSYRDFPMCKHFSNKIVCIYCARGCAITRDLVTTIRRASNFSFNKPLPRYANLRSIDFNSSLPALEYIPDFLVGAPKLSFIMRANARREMESHAGSFAKVNKHRFSQLRSRPSFLRIRFITERKGIFNPAREKLPRYLRIYRVFRAINALITITIFHFSFRIFLIIYCSAGRIFLDA</sequence>
<keyword evidence="1" id="KW-0472">Membrane</keyword>
<accession>A0AAW2H0T8</accession>
<proteinExistence type="predicted"/>
<reference evidence="2 3" key="1">
    <citation type="submission" date="2023-03" db="EMBL/GenBank/DDBJ databases">
        <title>High recombination rates correlate with genetic variation in Cardiocondyla obscurior ants.</title>
        <authorList>
            <person name="Errbii M."/>
        </authorList>
    </citation>
    <scope>NUCLEOTIDE SEQUENCE [LARGE SCALE GENOMIC DNA]</scope>
    <source>
        <strain evidence="2">Alpha-2009</strain>
        <tissue evidence="2">Whole body</tissue>
    </source>
</reference>
<dbReference type="Proteomes" id="UP001430953">
    <property type="component" value="Unassembled WGS sequence"/>
</dbReference>
<evidence type="ECO:0000313" key="3">
    <source>
        <dbReference type="Proteomes" id="UP001430953"/>
    </source>
</evidence>
<comment type="caution">
    <text evidence="2">The sequence shown here is derived from an EMBL/GenBank/DDBJ whole genome shotgun (WGS) entry which is preliminary data.</text>
</comment>
<organism evidence="2 3">
    <name type="scientific">Cardiocondyla obscurior</name>
    <dbReference type="NCBI Taxonomy" id="286306"/>
    <lineage>
        <taxon>Eukaryota</taxon>
        <taxon>Metazoa</taxon>
        <taxon>Ecdysozoa</taxon>
        <taxon>Arthropoda</taxon>
        <taxon>Hexapoda</taxon>
        <taxon>Insecta</taxon>
        <taxon>Pterygota</taxon>
        <taxon>Neoptera</taxon>
        <taxon>Endopterygota</taxon>
        <taxon>Hymenoptera</taxon>
        <taxon>Apocrita</taxon>
        <taxon>Aculeata</taxon>
        <taxon>Formicoidea</taxon>
        <taxon>Formicidae</taxon>
        <taxon>Myrmicinae</taxon>
        <taxon>Cardiocondyla</taxon>
    </lineage>
</organism>
<keyword evidence="1" id="KW-0812">Transmembrane</keyword>
<evidence type="ECO:0000313" key="2">
    <source>
        <dbReference type="EMBL" id="KAL0133023.1"/>
    </source>
</evidence>
<keyword evidence="1" id="KW-1133">Transmembrane helix</keyword>
<dbReference type="AlphaFoldDB" id="A0AAW2H0T8"/>
<feature type="transmembrane region" description="Helical" evidence="1">
    <location>
        <begin position="184"/>
        <end position="208"/>
    </location>
</feature>
<keyword evidence="3" id="KW-1185">Reference proteome</keyword>
<evidence type="ECO:0000256" key="1">
    <source>
        <dbReference type="SAM" id="Phobius"/>
    </source>
</evidence>
<name>A0AAW2H0T8_9HYME</name>